<protein>
    <recommendedName>
        <fullName evidence="2">Phage tail tape measure protein domain-containing protein</fullName>
    </recommendedName>
</protein>
<keyword evidence="1" id="KW-1188">Viral release from host cell</keyword>
<accession>A0A0F9KJV0</accession>
<dbReference type="PANTHER" id="PTHR37813:SF1">
    <property type="entry name" value="FELS-2 PROPHAGE PROTEIN"/>
    <property type="match status" value="1"/>
</dbReference>
<dbReference type="PANTHER" id="PTHR37813">
    <property type="entry name" value="FELS-2 PROPHAGE PROTEIN"/>
    <property type="match status" value="1"/>
</dbReference>
<name>A0A0F9KJV0_9ZZZZ</name>
<dbReference type="InterPro" id="IPR010090">
    <property type="entry name" value="Phage_tape_meas"/>
</dbReference>
<feature type="domain" description="Phage tail tape measure protein" evidence="2">
    <location>
        <begin position="129"/>
        <end position="313"/>
    </location>
</feature>
<evidence type="ECO:0000259" key="2">
    <source>
        <dbReference type="Pfam" id="PF10145"/>
    </source>
</evidence>
<evidence type="ECO:0000256" key="1">
    <source>
        <dbReference type="ARBA" id="ARBA00022612"/>
    </source>
</evidence>
<dbReference type="Pfam" id="PF10145">
    <property type="entry name" value="PhageMin_Tail"/>
    <property type="match status" value="1"/>
</dbReference>
<dbReference type="NCBIfam" id="TIGR01760">
    <property type="entry name" value="tape_meas_TP901"/>
    <property type="match status" value="1"/>
</dbReference>
<proteinExistence type="predicted"/>
<feature type="non-terminal residue" evidence="3">
    <location>
        <position position="636"/>
    </location>
</feature>
<dbReference type="AlphaFoldDB" id="A0A0F9KJV0"/>
<dbReference type="EMBL" id="LAZR01013328">
    <property type="protein sequence ID" value="KKM22463.1"/>
    <property type="molecule type" value="Genomic_DNA"/>
</dbReference>
<evidence type="ECO:0000313" key="3">
    <source>
        <dbReference type="EMBL" id="KKM22463.1"/>
    </source>
</evidence>
<comment type="caution">
    <text evidence="3">The sequence shown here is derived from an EMBL/GenBank/DDBJ whole genome shotgun (WGS) entry which is preliminary data.</text>
</comment>
<organism evidence="3">
    <name type="scientific">marine sediment metagenome</name>
    <dbReference type="NCBI Taxonomy" id="412755"/>
    <lineage>
        <taxon>unclassified sequences</taxon>
        <taxon>metagenomes</taxon>
        <taxon>ecological metagenomes</taxon>
    </lineage>
</organism>
<sequence>MGFKVDDVFVDFFINFEKGEQGARRINEQMARLGKVSGVAADAQDRVARATNRARDAQGKYTSGVKKGTKAVKSNTAELKRMIKTLIGLEVARRVVRALLNTFVSFRTAMNNVMAITNATDAQFSRLKATAMELGRTTQFTATNAAEAMAFLARTGLDVNQTIAVLPGTLNLAAATAVDLATAADLSTNILKGMGMEISELDGLVDVLAKTTNSSNVDIRELGEAMKEVAPIAKSAGMGVKETAALIGILGDSAIKGGRAGTALRRMLINLTTGAEGAQAVIDRLGLQIFDASGEFVGITSVMGQLNEKNADAADMFKLFGARGLAAANVLRRSGAPAIEAFTKALDKAGGTAERMAKQQMAGLVGELKLLQSQTEASSIAWGDALEPALIAGSMALRGILWFVNGVLAAFKFVGPAVFVMGEAVISGTRIAADAVGVALGAIIEKLGTFVRFVGELGEKFGVLPGLSETLANFGLGMERTGTRFRRAAAADMKIGIDDIKFAWQGAAMVMDDVANEMMGTTDAAGEAAGALKGVAAATDETVAALQRARTALNLDVFTAQLAAVRDLLRETFGVEGEGALGLQARLEMQRRLLGMNEKQVEGVMDLLAAEQDLAAAVEDVLAIQEKLNAAGEDEE</sequence>
<reference evidence="3" key="1">
    <citation type="journal article" date="2015" name="Nature">
        <title>Complex archaea that bridge the gap between prokaryotes and eukaryotes.</title>
        <authorList>
            <person name="Spang A."/>
            <person name="Saw J.H."/>
            <person name="Jorgensen S.L."/>
            <person name="Zaremba-Niedzwiedzka K."/>
            <person name="Martijn J."/>
            <person name="Lind A.E."/>
            <person name="van Eijk R."/>
            <person name="Schleper C."/>
            <person name="Guy L."/>
            <person name="Ettema T.J."/>
        </authorList>
    </citation>
    <scope>NUCLEOTIDE SEQUENCE</scope>
</reference>
<gene>
    <name evidence="3" type="ORF">LCGC14_1625080</name>
</gene>